<dbReference type="GO" id="GO:0051301">
    <property type="term" value="P:cell division"/>
    <property type="evidence" value="ECO:0007669"/>
    <property type="project" value="TreeGrafter"/>
</dbReference>
<dbReference type="GO" id="GO:0009376">
    <property type="term" value="C:HslUV protease complex"/>
    <property type="evidence" value="ECO:0007669"/>
    <property type="project" value="TreeGrafter"/>
</dbReference>
<dbReference type="NCBIfam" id="TIGR00382">
    <property type="entry name" value="clpX"/>
    <property type="match status" value="1"/>
</dbReference>
<feature type="binding site" evidence="6 7">
    <location>
        <position position="13"/>
    </location>
    <ligand>
        <name>Zn(2+)</name>
        <dbReference type="ChEBI" id="CHEBI:29105"/>
    </ligand>
</feature>
<dbReference type="Pfam" id="PF07724">
    <property type="entry name" value="AAA_2"/>
    <property type="match status" value="1"/>
</dbReference>
<dbReference type="InterPro" id="IPR004487">
    <property type="entry name" value="Clp_protease_ATP-bd_su_ClpX"/>
</dbReference>
<feature type="binding site" evidence="6 7">
    <location>
        <position position="16"/>
    </location>
    <ligand>
        <name>Zn(2+)</name>
        <dbReference type="ChEBI" id="CHEBI:29105"/>
    </ligand>
</feature>
<dbReference type="Pfam" id="PF06689">
    <property type="entry name" value="zf-C4_ClpX"/>
    <property type="match status" value="1"/>
</dbReference>
<keyword evidence="10" id="KW-0378">Hydrolase</keyword>
<keyword evidence="2 6" id="KW-0547">Nucleotide-binding</keyword>
<reference evidence="10 11" key="1">
    <citation type="submission" date="2015-01" db="EMBL/GenBank/DDBJ databases">
        <title>Comparative genomics of the lactic acid bacteria isolated from the honey bee gut.</title>
        <authorList>
            <person name="Ellegaard K.M."/>
            <person name="Tamarit D."/>
            <person name="Javelind E."/>
            <person name="Olofsson T."/>
            <person name="Andersson S.G."/>
            <person name="Vasquez A."/>
        </authorList>
    </citation>
    <scope>NUCLEOTIDE SEQUENCE [LARGE SCALE GENOMIC DNA]</scope>
    <source>
        <strain evidence="10 11">Hma11</strain>
    </source>
</reference>
<feature type="region of interest" description="Disordered" evidence="8">
    <location>
        <begin position="403"/>
        <end position="423"/>
    </location>
</feature>
<dbReference type="SUPFAM" id="SSF57716">
    <property type="entry name" value="Glucocorticoid receptor-like (DNA-binding domain)"/>
    <property type="match status" value="1"/>
</dbReference>
<dbReference type="EMBL" id="JXLG01000005">
    <property type="protein sequence ID" value="KJY61347.1"/>
    <property type="molecule type" value="Genomic_DNA"/>
</dbReference>
<dbReference type="CDD" id="cd19497">
    <property type="entry name" value="RecA-like_ClpX"/>
    <property type="match status" value="1"/>
</dbReference>
<comment type="similarity">
    <text evidence="6 7">Belongs to the ClpX chaperone family.</text>
</comment>
<dbReference type="NCBIfam" id="NF003745">
    <property type="entry name" value="PRK05342.1"/>
    <property type="match status" value="1"/>
</dbReference>
<dbReference type="SMART" id="SM01086">
    <property type="entry name" value="ClpB_D2-small"/>
    <property type="match status" value="1"/>
</dbReference>
<dbReference type="PANTHER" id="PTHR48102:SF7">
    <property type="entry name" value="ATP-DEPENDENT CLP PROTEASE ATP-BINDING SUBUNIT CLPX-LIKE, MITOCHONDRIAL"/>
    <property type="match status" value="1"/>
</dbReference>
<name>A0A0F4LRA4_9LACO</name>
<dbReference type="GO" id="GO:0008270">
    <property type="term" value="F:zinc ion binding"/>
    <property type="evidence" value="ECO:0007669"/>
    <property type="project" value="UniProtKB-UniRule"/>
</dbReference>
<keyword evidence="4 6" id="KW-0067">ATP-binding</keyword>
<dbReference type="GO" id="GO:0051603">
    <property type="term" value="P:proteolysis involved in protein catabolic process"/>
    <property type="evidence" value="ECO:0007669"/>
    <property type="project" value="TreeGrafter"/>
</dbReference>
<keyword evidence="3 6" id="KW-0862">Zinc</keyword>
<dbReference type="GO" id="GO:0140662">
    <property type="term" value="F:ATP-dependent protein folding chaperone"/>
    <property type="evidence" value="ECO:0007669"/>
    <property type="project" value="InterPro"/>
</dbReference>
<dbReference type="GO" id="GO:0016887">
    <property type="term" value="F:ATP hydrolysis activity"/>
    <property type="evidence" value="ECO:0007669"/>
    <property type="project" value="InterPro"/>
</dbReference>
<evidence type="ECO:0000256" key="2">
    <source>
        <dbReference type="ARBA" id="ARBA00022741"/>
    </source>
</evidence>
<sequence length="423" mass="47024">MASQFTDQDEIRCSFCDKTQDQVKKMIAGNGVYICNECVDLSKKIIDDELKSDSLKKAKDLPKPMEIKQQLDQYVIGQDQAKKVLSVAVYNHYKRISQMNIDSSTELQKSNIALIGPTGSGKTYLAQTLARILDVPFAIADATTLTEAGYVGEDVENILLKLLQNADYDIERAERGIVYIDEIDKISKKSENVSITRDVSGEGVQQSLLKILEGTIASVPPQGGRKHPQQELIQIDTTNILFIVGGAFDGIEQIVKNRMGKKIIGFSAENELNKTKDDSWTKHLTTGDLVKFGMIPEFIGRIPIIATLDKLSSKDLVRILTEPKNALVKQYKKLLSLDQVDLEFTDSALKAIADLAIERNMGARGLRTIIENAMMGIMYKTPSEPDIEKVEVTKEVITDQAKPNVIRRNADEDSEEIKAANDN</sequence>
<evidence type="ECO:0000256" key="1">
    <source>
        <dbReference type="ARBA" id="ARBA00022723"/>
    </source>
</evidence>
<dbReference type="FunFam" id="1.10.8.60:FF:000002">
    <property type="entry name" value="ATP-dependent Clp protease ATP-binding subunit ClpX"/>
    <property type="match status" value="1"/>
</dbReference>
<evidence type="ECO:0000259" key="9">
    <source>
        <dbReference type="PROSITE" id="PS51902"/>
    </source>
</evidence>
<dbReference type="PATRIC" id="fig|303541.3.peg.782"/>
<dbReference type="SUPFAM" id="SSF52540">
    <property type="entry name" value="P-loop containing nucleoside triphosphate hydrolases"/>
    <property type="match status" value="1"/>
</dbReference>
<dbReference type="HAMAP" id="MF_00175">
    <property type="entry name" value="ClpX"/>
    <property type="match status" value="1"/>
</dbReference>
<dbReference type="InterPro" id="IPR050052">
    <property type="entry name" value="ATP-dep_Clp_protease_ClpX"/>
</dbReference>
<feature type="domain" description="ClpX-type ZB" evidence="9">
    <location>
        <begin position="1"/>
        <end position="54"/>
    </location>
</feature>
<dbReference type="Gene3D" id="3.40.50.300">
    <property type="entry name" value="P-loop containing nucleotide triphosphate hydrolases"/>
    <property type="match status" value="1"/>
</dbReference>
<gene>
    <name evidence="6 10" type="primary">clpX</name>
    <name evidence="10" type="ORF">JF72_06260</name>
</gene>
<evidence type="ECO:0000313" key="10">
    <source>
        <dbReference type="EMBL" id="KJY61347.1"/>
    </source>
</evidence>
<dbReference type="InterPro" id="IPR046425">
    <property type="entry name" value="ClpX_bact"/>
</dbReference>
<evidence type="ECO:0000256" key="5">
    <source>
        <dbReference type="ARBA" id="ARBA00023186"/>
    </source>
</evidence>
<evidence type="ECO:0000256" key="7">
    <source>
        <dbReference type="PROSITE-ProRule" id="PRU01250"/>
    </source>
</evidence>
<dbReference type="InterPro" id="IPR027417">
    <property type="entry name" value="P-loop_NTPase"/>
</dbReference>
<keyword evidence="5 6" id="KW-0143">Chaperone</keyword>
<comment type="subunit">
    <text evidence="6">Component of the ClpX-ClpP complex. Forms a hexameric ring that, in the presence of ATP, binds to fourteen ClpP subunits assembled into a disk-like structure with a central cavity, resembling the structure of eukaryotic proteasomes.</text>
</comment>
<dbReference type="Pfam" id="PF10431">
    <property type="entry name" value="ClpB_D2-small"/>
    <property type="match status" value="1"/>
</dbReference>
<dbReference type="SMART" id="SM00994">
    <property type="entry name" value="zf-C4_ClpX"/>
    <property type="match status" value="1"/>
</dbReference>
<proteinExistence type="inferred from homology"/>
<dbReference type="InterPro" id="IPR019489">
    <property type="entry name" value="Clp_ATPase_C"/>
</dbReference>
<dbReference type="InterPro" id="IPR038366">
    <property type="entry name" value="Znf_CppX_C4_sf"/>
</dbReference>
<evidence type="ECO:0000256" key="3">
    <source>
        <dbReference type="ARBA" id="ARBA00022833"/>
    </source>
</evidence>
<protein>
    <recommendedName>
        <fullName evidence="6">ATP-dependent Clp protease ATP-binding subunit ClpX</fullName>
    </recommendedName>
</protein>
<dbReference type="Gene3D" id="1.10.8.60">
    <property type="match status" value="1"/>
</dbReference>
<dbReference type="Gene3D" id="6.20.220.10">
    <property type="entry name" value="ClpX chaperone, C4-type zinc finger domain"/>
    <property type="match status" value="1"/>
</dbReference>
<evidence type="ECO:0000256" key="6">
    <source>
        <dbReference type="HAMAP-Rule" id="MF_00175"/>
    </source>
</evidence>
<evidence type="ECO:0000256" key="8">
    <source>
        <dbReference type="SAM" id="MobiDB-lite"/>
    </source>
</evidence>
<dbReference type="InterPro" id="IPR059188">
    <property type="entry name" value="Znf_CLPX-like"/>
</dbReference>
<comment type="function">
    <text evidence="6">ATP-dependent specificity component of the Clp protease. It directs the protease to specific substrates. Can perform chaperone functions in the absence of ClpP.</text>
</comment>
<dbReference type="PANTHER" id="PTHR48102">
    <property type="entry name" value="ATP-DEPENDENT CLP PROTEASE ATP-BINDING SUBUNIT CLPX-LIKE, MITOCHONDRIAL-RELATED"/>
    <property type="match status" value="1"/>
</dbReference>
<feature type="binding site" evidence="6 7">
    <location>
        <position position="35"/>
    </location>
    <ligand>
        <name>Zn(2+)</name>
        <dbReference type="ChEBI" id="CHEBI:29105"/>
    </ligand>
</feature>
<dbReference type="HOGENOM" id="CLU_014218_8_2_9"/>
<keyword evidence="11" id="KW-1185">Reference proteome</keyword>
<dbReference type="GO" id="GO:0008233">
    <property type="term" value="F:peptidase activity"/>
    <property type="evidence" value="ECO:0007669"/>
    <property type="project" value="UniProtKB-KW"/>
</dbReference>
<dbReference type="RefSeq" id="WP_046306790.1">
    <property type="nucleotide sequence ID" value="NZ_KQ034000.1"/>
</dbReference>
<dbReference type="GO" id="GO:0051082">
    <property type="term" value="F:unfolded protein binding"/>
    <property type="evidence" value="ECO:0007669"/>
    <property type="project" value="UniProtKB-UniRule"/>
</dbReference>
<dbReference type="GO" id="GO:0005524">
    <property type="term" value="F:ATP binding"/>
    <property type="evidence" value="ECO:0007669"/>
    <property type="project" value="UniProtKB-UniRule"/>
</dbReference>
<feature type="binding site" evidence="6">
    <location>
        <begin position="117"/>
        <end position="124"/>
    </location>
    <ligand>
        <name>ATP</name>
        <dbReference type="ChEBI" id="CHEBI:30616"/>
    </ligand>
</feature>
<evidence type="ECO:0000256" key="4">
    <source>
        <dbReference type="ARBA" id="ARBA00022840"/>
    </source>
</evidence>
<organism evidence="10 11">
    <name type="scientific">Lactobacillus apis</name>
    <dbReference type="NCBI Taxonomy" id="303541"/>
    <lineage>
        <taxon>Bacteria</taxon>
        <taxon>Bacillati</taxon>
        <taxon>Bacillota</taxon>
        <taxon>Bacilli</taxon>
        <taxon>Lactobacillales</taxon>
        <taxon>Lactobacillaceae</taxon>
        <taxon>Lactobacillus</taxon>
    </lineage>
</organism>
<feature type="compositionally biased region" description="Basic and acidic residues" evidence="8">
    <location>
        <begin position="408"/>
        <end position="423"/>
    </location>
</feature>
<accession>A0A0F4LRA4</accession>
<dbReference type="SMART" id="SM00382">
    <property type="entry name" value="AAA"/>
    <property type="match status" value="1"/>
</dbReference>
<keyword evidence="10" id="KW-0645">Protease</keyword>
<dbReference type="PROSITE" id="PS51902">
    <property type="entry name" value="CLPX_ZB"/>
    <property type="match status" value="1"/>
</dbReference>
<comment type="caution">
    <text evidence="10">The sequence shown here is derived from an EMBL/GenBank/DDBJ whole genome shotgun (WGS) entry which is preliminary data.</text>
</comment>
<dbReference type="STRING" id="303541.JF72_06260"/>
<dbReference type="Proteomes" id="UP000033682">
    <property type="component" value="Unassembled WGS sequence"/>
</dbReference>
<feature type="binding site" evidence="6 7">
    <location>
        <position position="38"/>
    </location>
    <ligand>
        <name>Zn(2+)</name>
        <dbReference type="ChEBI" id="CHEBI:29105"/>
    </ligand>
</feature>
<dbReference type="InterPro" id="IPR003593">
    <property type="entry name" value="AAA+_ATPase"/>
</dbReference>
<dbReference type="InterPro" id="IPR010603">
    <property type="entry name" value="Znf_CppX_C4"/>
</dbReference>
<dbReference type="GO" id="GO:0046983">
    <property type="term" value="F:protein dimerization activity"/>
    <property type="evidence" value="ECO:0007669"/>
    <property type="project" value="UniProtKB-UniRule"/>
</dbReference>
<evidence type="ECO:0000313" key="11">
    <source>
        <dbReference type="Proteomes" id="UP000033682"/>
    </source>
</evidence>
<dbReference type="FunFam" id="3.40.50.300:FF:000005">
    <property type="entry name" value="ATP-dependent Clp protease ATP-binding subunit ClpX"/>
    <property type="match status" value="1"/>
</dbReference>
<dbReference type="AlphaFoldDB" id="A0A0F4LRA4"/>
<keyword evidence="1 6" id="KW-0479">Metal-binding</keyword>
<dbReference type="InterPro" id="IPR003959">
    <property type="entry name" value="ATPase_AAA_core"/>
</dbReference>